<dbReference type="PANTHER" id="PTHR22814:SF110">
    <property type="entry name" value="HEAVY METAL-ASSOCIATED ISOPRENYLATED PLANT PROTEIN 21"/>
    <property type="match status" value="1"/>
</dbReference>
<dbReference type="Pfam" id="PF00403">
    <property type="entry name" value="HMA"/>
    <property type="match status" value="1"/>
</dbReference>
<gene>
    <name evidence="9" type="ORF">STAS_19342</name>
</gene>
<evidence type="ECO:0000313" key="9">
    <source>
        <dbReference type="EMBL" id="GER42552.1"/>
    </source>
</evidence>
<dbReference type="EMBL" id="BKCP01006393">
    <property type="protein sequence ID" value="GER42552.1"/>
    <property type="molecule type" value="Genomic_DNA"/>
</dbReference>
<dbReference type="AlphaFoldDB" id="A0A5A7QC61"/>
<dbReference type="InterPro" id="IPR006121">
    <property type="entry name" value="HMA_dom"/>
</dbReference>
<evidence type="ECO:0000256" key="5">
    <source>
        <dbReference type="ARBA" id="ARBA00023136"/>
    </source>
</evidence>
<sequence length="148" mass="16677">MGALNYLSNLCTITDNMKSKRKSMQTVEIKVKMDCDGCERKVKNAAKNIRGVKTVEVNRKMNQLKVSGHVDPQKVLKRVVKKTGKRAEFWPYIPFNRVQTPHLSQVYDKKAPAGYVKNVQTVIATANATEETLTNLFSDDNINACSIM</sequence>
<organism evidence="9 10">
    <name type="scientific">Striga asiatica</name>
    <name type="common">Asiatic witchweed</name>
    <name type="synonym">Buchnera asiatica</name>
    <dbReference type="NCBI Taxonomy" id="4170"/>
    <lineage>
        <taxon>Eukaryota</taxon>
        <taxon>Viridiplantae</taxon>
        <taxon>Streptophyta</taxon>
        <taxon>Embryophyta</taxon>
        <taxon>Tracheophyta</taxon>
        <taxon>Spermatophyta</taxon>
        <taxon>Magnoliopsida</taxon>
        <taxon>eudicotyledons</taxon>
        <taxon>Gunneridae</taxon>
        <taxon>Pentapetalae</taxon>
        <taxon>asterids</taxon>
        <taxon>lamiids</taxon>
        <taxon>Lamiales</taxon>
        <taxon>Orobanchaceae</taxon>
        <taxon>Buchnereae</taxon>
        <taxon>Striga</taxon>
    </lineage>
</organism>
<name>A0A5A7QC61_STRAF</name>
<dbReference type="Proteomes" id="UP000325081">
    <property type="component" value="Unassembled WGS sequence"/>
</dbReference>
<dbReference type="GO" id="GO:0009626">
    <property type="term" value="P:plant-type hypersensitive response"/>
    <property type="evidence" value="ECO:0007669"/>
    <property type="project" value="UniProtKB-KW"/>
</dbReference>
<keyword evidence="10" id="KW-1185">Reference proteome</keyword>
<dbReference type="InterPro" id="IPR036163">
    <property type="entry name" value="HMA_dom_sf"/>
</dbReference>
<dbReference type="GO" id="GO:0016020">
    <property type="term" value="C:membrane"/>
    <property type="evidence" value="ECO:0007669"/>
    <property type="project" value="UniProtKB-SubCell"/>
</dbReference>
<dbReference type="GO" id="GO:0046872">
    <property type="term" value="F:metal ion binding"/>
    <property type="evidence" value="ECO:0007669"/>
    <property type="project" value="UniProtKB-KW"/>
</dbReference>
<evidence type="ECO:0000256" key="7">
    <source>
        <dbReference type="ARBA" id="ARBA00024045"/>
    </source>
</evidence>
<comment type="caution">
    <text evidence="9">The sequence shown here is derived from an EMBL/GenBank/DDBJ whole genome shotgun (WGS) entry which is preliminary data.</text>
</comment>
<keyword evidence="3" id="KW-0104">Cadmium</keyword>
<reference evidence="10" key="1">
    <citation type="journal article" date="2019" name="Curr. Biol.">
        <title>Genome Sequence of Striga asiatica Provides Insight into the Evolution of Plant Parasitism.</title>
        <authorList>
            <person name="Yoshida S."/>
            <person name="Kim S."/>
            <person name="Wafula E.K."/>
            <person name="Tanskanen J."/>
            <person name="Kim Y.M."/>
            <person name="Honaas L."/>
            <person name="Yang Z."/>
            <person name="Spallek T."/>
            <person name="Conn C.E."/>
            <person name="Ichihashi Y."/>
            <person name="Cheong K."/>
            <person name="Cui S."/>
            <person name="Der J.P."/>
            <person name="Gundlach H."/>
            <person name="Jiao Y."/>
            <person name="Hori C."/>
            <person name="Ishida J.K."/>
            <person name="Kasahara H."/>
            <person name="Kiba T."/>
            <person name="Kim M.S."/>
            <person name="Koo N."/>
            <person name="Laohavisit A."/>
            <person name="Lee Y.H."/>
            <person name="Lumba S."/>
            <person name="McCourt P."/>
            <person name="Mortimer J.C."/>
            <person name="Mutuku J.M."/>
            <person name="Nomura T."/>
            <person name="Sasaki-Sekimoto Y."/>
            <person name="Seto Y."/>
            <person name="Wang Y."/>
            <person name="Wakatake T."/>
            <person name="Sakakibara H."/>
            <person name="Demura T."/>
            <person name="Yamaguchi S."/>
            <person name="Yoneyama K."/>
            <person name="Manabe R.I."/>
            <person name="Nelson D.C."/>
            <person name="Schulman A.H."/>
            <person name="Timko M.P."/>
            <person name="dePamphilis C.W."/>
            <person name="Choi D."/>
            <person name="Shirasu K."/>
        </authorList>
    </citation>
    <scope>NUCLEOTIDE SEQUENCE [LARGE SCALE GENOMIC DNA]</scope>
    <source>
        <strain evidence="10">cv. UVA1</strain>
    </source>
</reference>
<evidence type="ECO:0000259" key="8">
    <source>
        <dbReference type="PROSITE" id="PS50846"/>
    </source>
</evidence>
<dbReference type="PROSITE" id="PS50846">
    <property type="entry name" value="HMA_2"/>
    <property type="match status" value="1"/>
</dbReference>
<dbReference type="PANTHER" id="PTHR22814">
    <property type="entry name" value="COPPER TRANSPORT PROTEIN ATOX1-RELATED"/>
    <property type="match status" value="1"/>
</dbReference>
<keyword evidence="2" id="KW-0488">Methylation</keyword>
<dbReference type="CDD" id="cd00371">
    <property type="entry name" value="HMA"/>
    <property type="match status" value="1"/>
</dbReference>
<dbReference type="Gene3D" id="3.30.70.100">
    <property type="match status" value="1"/>
</dbReference>
<keyword evidence="6" id="KW-0449">Lipoprotein</keyword>
<evidence type="ECO:0000256" key="4">
    <source>
        <dbReference type="ARBA" id="ARBA00022723"/>
    </source>
</evidence>
<evidence type="ECO:0000256" key="2">
    <source>
        <dbReference type="ARBA" id="ARBA00022481"/>
    </source>
</evidence>
<keyword evidence="6" id="KW-0636">Prenylation</keyword>
<keyword evidence="4" id="KW-0479">Metal-binding</keyword>
<dbReference type="SUPFAM" id="SSF55008">
    <property type="entry name" value="HMA, heavy metal-associated domain"/>
    <property type="match status" value="1"/>
</dbReference>
<evidence type="ECO:0000256" key="3">
    <source>
        <dbReference type="ARBA" id="ARBA00022539"/>
    </source>
</evidence>
<evidence type="ECO:0000313" key="10">
    <source>
        <dbReference type="Proteomes" id="UP000325081"/>
    </source>
</evidence>
<feature type="domain" description="HMA" evidence="8">
    <location>
        <begin position="24"/>
        <end position="88"/>
    </location>
</feature>
<comment type="similarity">
    <text evidence="7">Belongs to the HIPP family.</text>
</comment>
<accession>A0A5A7QC61</accession>
<evidence type="ECO:0000256" key="6">
    <source>
        <dbReference type="ARBA" id="ARBA00023289"/>
    </source>
</evidence>
<evidence type="ECO:0000256" key="1">
    <source>
        <dbReference type="ARBA" id="ARBA00004170"/>
    </source>
</evidence>
<comment type="subcellular location">
    <subcellularLocation>
        <location evidence="1">Membrane</location>
        <topology evidence="1">Peripheral membrane protein</topology>
    </subcellularLocation>
</comment>
<dbReference type="FunFam" id="3.30.70.100:FF:000035">
    <property type="entry name" value="Heavy metal-associated isoprenylated plant protein 26"/>
    <property type="match status" value="1"/>
</dbReference>
<proteinExistence type="inferred from homology"/>
<keyword evidence="5" id="KW-0472">Membrane</keyword>
<protein>
    <submittedName>
        <fullName evidence="9">Heavy metal transport/detoxification superfamily protein</fullName>
    </submittedName>
</protein>
<dbReference type="OrthoDB" id="689350at2759"/>